<reference evidence="4 5" key="1">
    <citation type="submission" date="2017-02" db="EMBL/GenBank/DDBJ databases">
        <authorList>
            <person name="Peterson S.W."/>
        </authorList>
    </citation>
    <scope>NUCLEOTIDE SEQUENCE [LARGE SCALE GENOMIC DNA]</scope>
    <source>
        <strain evidence="4 5">LSP_Lj1</strain>
    </source>
</reference>
<dbReference type="Proteomes" id="UP000188342">
    <property type="component" value="Unassembled WGS sequence"/>
</dbReference>
<accession>A0A1R4KG87</accession>
<feature type="compositionally biased region" description="Polar residues" evidence="1">
    <location>
        <begin position="90"/>
        <end position="113"/>
    </location>
</feature>
<evidence type="ECO:0000259" key="3">
    <source>
        <dbReference type="Pfam" id="PF10708"/>
    </source>
</evidence>
<dbReference type="Pfam" id="PF10708">
    <property type="entry name" value="DUF2510"/>
    <property type="match status" value="1"/>
</dbReference>
<feature type="region of interest" description="Disordered" evidence="1">
    <location>
        <begin position="23"/>
        <end position="54"/>
    </location>
</feature>
<keyword evidence="5" id="KW-1185">Reference proteome</keyword>
<dbReference type="EMBL" id="FUKQ01000052">
    <property type="protein sequence ID" value="SJN43310.1"/>
    <property type="molecule type" value="Genomic_DNA"/>
</dbReference>
<gene>
    <name evidence="4" type="ORF">FM114_14195</name>
</gene>
<dbReference type="STRING" id="1255658.FM114_14195"/>
<proteinExistence type="predicted"/>
<feature type="transmembrane region" description="Helical" evidence="2">
    <location>
        <begin position="59"/>
        <end position="78"/>
    </location>
</feature>
<evidence type="ECO:0000256" key="1">
    <source>
        <dbReference type="SAM" id="MobiDB-lite"/>
    </source>
</evidence>
<evidence type="ECO:0000313" key="4">
    <source>
        <dbReference type="EMBL" id="SJN43310.1"/>
    </source>
</evidence>
<keyword evidence="2" id="KW-1133">Transmembrane helix</keyword>
<feature type="domain" description="DUF2510" evidence="3">
    <location>
        <begin position="4"/>
        <end position="36"/>
    </location>
</feature>
<feature type="compositionally biased region" description="Polar residues" evidence="1">
    <location>
        <begin position="23"/>
        <end position="33"/>
    </location>
</feature>
<keyword evidence="2" id="KW-0812">Transmembrane</keyword>
<protein>
    <recommendedName>
        <fullName evidence="3">DUF2510 domain-containing protein</fullName>
    </recommendedName>
</protein>
<evidence type="ECO:0000256" key="2">
    <source>
        <dbReference type="SAM" id="Phobius"/>
    </source>
</evidence>
<organism evidence="4 5">
    <name type="scientific">Luteococcus japonicus LSP_Lj1</name>
    <dbReference type="NCBI Taxonomy" id="1255658"/>
    <lineage>
        <taxon>Bacteria</taxon>
        <taxon>Bacillati</taxon>
        <taxon>Actinomycetota</taxon>
        <taxon>Actinomycetes</taxon>
        <taxon>Propionibacteriales</taxon>
        <taxon>Propionibacteriaceae</taxon>
        <taxon>Luteococcus</taxon>
    </lineage>
</organism>
<dbReference type="RefSeq" id="WP_218668579.1">
    <property type="nucleotide sequence ID" value="NZ_FUKQ01000052.1"/>
</dbReference>
<evidence type="ECO:0000313" key="5">
    <source>
        <dbReference type="Proteomes" id="UP000188342"/>
    </source>
</evidence>
<name>A0A1R4KG87_9ACTN</name>
<dbReference type="AlphaFoldDB" id="A0A1R4KG87"/>
<keyword evidence="2" id="KW-0472">Membrane</keyword>
<sequence length="304" mass="31788">MSMPGWYPDPAGAPGRFRYWDGSSWSSETTDNPASARPMGFASQGTSPQDGRSGGKGPLIALLAGLLVLALLVWAMFFRGGDEFKAVPEDTNSASPTGPVWNETSPATPSTGVSEPAPTGGAMVECPSGGGVTTPMQGNEVRGGGLVIPALEGWDDAANQFFSLPWTQGMQGQTRVIHRAGGTSWFSVQAVGALPVSEGFDEPRNSARMMMSCFATSGYYSGYSGRKDLVTEAVIIDGKKGWHLRSEVYVQMEQLPQVAGDVIDVVVVATGSPESLGVFVSSATIGDAPVQDAVDGSREAMRLG</sequence>
<feature type="region of interest" description="Disordered" evidence="1">
    <location>
        <begin position="89"/>
        <end position="118"/>
    </location>
</feature>
<dbReference type="InterPro" id="IPR018929">
    <property type="entry name" value="DUF2510"/>
</dbReference>